<proteinExistence type="predicted"/>
<protein>
    <submittedName>
        <fullName evidence="1">Uncharacterized protein</fullName>
    </submittedName>
</protein>
<sequence>MNLIYSSITLNQGKVTFTYSRAFQILAKAVVATNSSKLEDLVKLPKSIFELPEKISPMLQSPHYLSSYTDVRRRRESNPR</sequence>
<organism evidence="1 2">
    <name type="scientific">Candidatus Roizmanbacteria bacterium CG03_land_8_20_14_0_80_39_12</name>
    <dbReference type="NCBI Taxonomy" id="1974847"/>
    <lineage>
        <taxon>Bacteria</taxon>
        <taxon>Candidatus Roizmaniibacteriota</taxon>
    </lineage>
</organism>
<name>A0A2M7BR63_9BACT</name>
<dbReference type="EMBL" id="PEVA01000221">
    <property type="protein sequence ID" value="PIV07954.1"/>
    <property type="molecule type" value="Genomic_DNA"/>
</dbReference>
<reference evidence="2" key="1">
    <citation type="submission" date="2017-09" db="EMBL/GenBank/DDBJ databases">
        <title>Depth-based differentiation of microbial function through sediment-hosted aquifers and enrichment of novel symbionts in the deep terrestrial subsurface.</title>
        <authorList>
            <person name="Probst A.J."/>
            <person name="Ladd B."/>
            <person name="Jarett J.K."/>
            <person name="Geller-Mcgrath D.E."/>
            <person name="Sieber C.M.K."/>
            <person name="Emerson J.B."/>
            <person name="Anantharaman K."/>
            <person name="Thomas B.C."/>
            <person name="Malmstrom R."/>
            <person name="Stieglmeier M."/>
            <person name="Klingl A."/>
            <person name="Woyke T."/>
            <person name="Ryan C.M."/>
            <person name="Banfield J.F."/>
        </authorList>
    </citation>
    <scope>NUCLEOTIDE SEQUENCE [LARGE SCALE GENOMIC DNA]</scope>
</reference>
<dbReference type="Proteomes" id="UP000230119">
    <property type="component" value="Unassembled WGS sequence"/>
</dbReference>
<gene>
    <name evidence="1" type="ORF">COS52_05250</name>
</gene>
<evidence type="ECO:0000313" key="1">
    <source>
        <dbReference type="EMBL" id="PIV07954.1"/>
    </source>
</evidence>
<dbReference type="AlphaFoldDB" id="A0A2M7BR63"/>
<comment type="caution">
    <text evidence="1">The sequence shown here is derived from an EMBL/GenBank/DDBJ whole genome shotgun (WGS) entry which is preliminary data.</text>
</comment>
<accession>A0A2M7BR63</accession>
<evidence type="ECO:0000313" key="2">
    <source>
        <dbReference type="Proteomes" id="UP000230119"/>
    </source>
</evidence>